<keyword evidence="2" id="KW-0119">Carbohydrate metabolism</keyword>
<dbReference type="PANTHER" id="PTHR30344:SF1">
    <property type="entry name" value="6-PHOSPHOGLUCONOLACTONASE"/>
    <property type="match status" value="1"/>
</dbReference>
<reference evidence="5" key="1">
    <citation type="journal article" date="2020" name="MBio">
        <title>Horizontal gene transfer to a defensive symbiont with a reduced genome amongst a multipartite beetle microbiome.</title>
        <authorList>
            <person name="Waterworth S.C."/>
            <person name="Florez L.V."/>
            <person name="Rees E.R."/>
            <person name="Hertweck C."/>
            <person name="Kaltenpoth M."/>
            <person name="Kwan J.C."/>
        </authorList>
    </citation>
    <scope>NUCLEOTIDE SEQUENCE [LARGE SCALE GENOMIC DNA]</scope>
</reference>
<accession>A0A7V8FP36</accession>
<evidence type="ECO:0000256" key="3">
    <source>
        <dbReference type="SAM" id="MobiDB-lite"/>
    </source>
</evidence>
<dbReference type="InterPro" id="IPR019405">
    <property type="entry name" value="Lactonase_7-beta_prop"/>
</dbReference>
<dbReference type="PANTHER" id="PTHR30344">
    <property type="entry name" value="6-PHOSPHOGLUCONOLACTONASE-RELATED"/>
    <property type="match status" value="1"/>
</dbReference>
<evidence type="ECO:0000313" key="5">
    <source>
        <dbReference type="Proteomes" id="UP000461670"/>
    </source>
</evidence>
<evidence type="ECO:0000313" key="4">
    <source>
        <dbReference type="EMBL" id="KAF1021413.1"/>
    </source>
</evidence>
<dbReference type="GO" id="GO:0005829">
    <property type="term" value="C:cytosol"/>
    <property type="evidence" value="ECO:0007669"/>
    <property type="project" value="TreeGrafter"/>
</dbReference>
<dbReference type="AlphaFoldDB" id="A0A7V8FP36"/>
<dbReference type="SUPFAM" id="SSF50974">
    <property type="entry name" value="Nitrous oxide reductase, N-terminal domain"/>
    <property type="match status" value="1"/>
</dbReference>
<dbReference type="InterPro" id="IPR015943">
    <property type="entry name" value="WD40/YVTN_repeat-like_dom_sf"/>
</dbReference>
<name>A0A7V8FP36_9BURK</name>
<comment type="caution">
    <text evidence="4">The sequence shown here is derived from an EMBL/GenBank/DDBJ whole genome shotgun (WGS) entry which is preliminary data.</text>
</comment>
<dbReference type="GO" id="GO:0006006">
    <property type="term" value="P:glucose metabolic process"/>
    <property type="evidence" value="ECO:0007669"/>
    <property type="project" value="UniProtKB-KW"/>
</dbReference>
<dbReference type="GO" id="GO:0017057">
    <property type="term" value="F:6-phosphogluconolactonase activity"/>
    <property type="evidence" value="ECO:0007669"/>
    <property type="project" value="TreeGrafter"/>
</dbReference>
<feature type="compositionally biased region" description="Basic residues" evidence="3">
    <location>
        <begin position="230"/>
        <end position="240"/>
    </location>
</feature>
<dbReference type="InterPro" id="IPR050282">
    <property type="entry name" value="Cycloisomerase_2"/>
</dbReference>
<gene>
    <name evidence="4" type="primary">pgl</name>
    <name evidence="4" type="ORF">GAK30_01898</name>
</gene>
<dbReference type="InterPro" id="IPR011045">
    <property type="entry name" value="N2O_reductase_N"/>
</dbReference>
<dbReference type="EMBL" id="WNDQ01000022">
    <property type="protein sequence ID" value="KAF1021413.1"/>
    <property type="molecule type" value="Genomic_DNA"/>
</dbReference>
<evidence type="ECO:0000256" key="1">
    <source>
        <dbReference type="ARBA" id="ARBA00005564"/>
    </source>
</evidence>
<proteinExistence type="inferred from homology"/>
<dbReference type="Pfam" id="PF10282">
    <property type="entry name" value="Lactonase"/>
    <property type="match status" value="1"/>
</dbReference>
<organism evidence="4 5">
    <name type="scientific">Paracidovorax wautersii</name>
    <dbReference type="NCBI Taxonomy" id="1177982"/>
    <lineage>
        <taxon>Bacteria</taxon>
        <taxon>Pseudomonadati</taxon>
        <taxon>Pseudomonadota</taxon>
        <taxon>Betaproteobacteria</taxon>
        <taxon>Burkholderiales</taxon>
        <taxon>Comamonadaceae</taxon>
        <taxon>Paracidovorax</taxon>
    </lineage>
</organism>
<sequence>MPVTLPATEPVAAPTWVYVSNADSQEIRVLRLDESSGRVEPVAQVQTGGMVMPLAISPDRRFLYAGIRSQPYAVQTYAIDTASGRLELLATAPLPDSMAYVSTDRSGRFLLAASYGGGLVSVSPIDGDGAVRQAAASVVKTGRNAHSILAAPGNRFVFSTSLGDDRVHQFTFDAATGALTPNVQAWTSSAPGAGPRHLVFHPQGRWVFVTNELRRQLCLRRAAGHVVAGRHGHAAARRLRQDRPAGGGRPAPHA</sequence>
<comment type="similarity">
    <text evidence="1">Belongs to the cycloisomerase 2 family.</text>
</comment>
<evidence type="ECO:0000256" key="2">
    <source>
        <dbReference type="ARBA" id="ARBA00022526"/>
    </source>
</evidence>
<dbReference type="Gene3D" id="2.130.10.10">
    <property type="entry name" value="YVTN repeat-like/Quinoprotein amine dehydrogenase"/>
    <property type="match status" value="1"/>
</dbReference>
<feature type="region of interest" description="Disordered" evidence="3">
    <location>
        <begin position="230"/>
        <end position="254"/>
    </location>
</feature>
<protein>
    <submittedName>
        <fullName evidence="4">6-phosphogluconolactonase</fullName>
    </submittedName>
</protein>
<keyword evidence="2" id="KW-0313">Glucose metabolism</keyword>
<dbReference type="Proteomes" id="UP000461670">
    <property type="component" value="Unassembled WGS sequence"/>
</dbReference>
<feature type="compositionally biased region" description="Gly residues" evidence="3">
    <location>
        <begin position="245"/>
        <end position="254"/>
    </location>
</feature>